<keyword evidence="11" id="KW-0472">Membrane</keyword>
<keyword evidence="12" id="KW-0829">Tyrosine-protein kinase</keyword>
<evidence type="ECO:0000256" key="6">
    <source>
        <dbReference type="ARBA" id="ARBA00022729"/>
    </source>
</evidence>
<dbReference type="InterPro" id="IPR001245">
    <property type="entry name" value="Ser-Thr/Tyr_kinase_cat_dom"/>
</dbReference>
<dbReference type="GO" id="GO:0004714">
    <property type="term" value="F:transmembrane receptor protein tyrosine kinase activity"/>
    <property type="evidence" value="ECO:0007669"/>
    <property type="project" value="UniProtKB-EC"/>
</dbReference>
<keyword evidence="7" id="KW-0547">Nucleotide-binding</keyword>
<evidence type="ECO:0000256" key="14">
    <source>
        <dbReference type="ARBA" id="ARBA00023180"/>
    </source>
</evidence>
<name>A0A7L2C469_9PASS</name>
<dbReference type="GO" id="GO:0051897">
    <property type="term" value="P:positive regulation of phosphatidylinositol 3-kinase/protein kinase B signal transduction"/>
    <property type="evidence" value="ECO:0007669"/>
    <property type="project" value="TreeGrafter"/>
</dbReference>
<keyword evidence="6" id="KW-0732">Signal</keyword>
<evidence type="ECO:0000256" key="13">
    <source>
        <dbReference type="ARBA" id="ARBA00023170"/>
    </source>
</evidence>
<dbReference type="FunFam" id="3.30.200.20:FF:000218">
    <property type="entry name" value="Tyrosine-protein kinase RYK"/>
    <property type="match status" value="1"/>
</dbReference>
<dbReference type="CDD" id="cd05043">
    <property type="entry name" value="PTK_Ryk"/>
    <property type="match status" value="1"/>
</dbReference>
<evidence type="ECO:0000256" key="10">
    <source>
        <dbReference type="ARBA" id="ARBA00022989"/>
    </source>
</evidence>
<dbReference type="PANTHER" id="PTHR24416">
    <property type="entry name" value="TYROSINE-PROTEIN KINASE RECEPTOR"/>
    <property type="match status" value="1"/>
</dbReference>
<dbReference type="GO" id="GO:0007169">
    <property type="term" value="P:cell surface receptor protein tyrosine kinase signaling pathway"/>
    <property type="evidence" value="ECO:0007669"/>
    <property type="project" value="TreeGrafter"/>
</dbReference>
<feature type="non-terminal residue" evidence="16">
    <location>
        <position position="1"/>
    </location>
</feature>
<dbReference type="PANTHER" id="PTHR24416:SF349">
    <property type="entry name" value="TYROSINE-PROTEIN KINASE RYK"/>
    <property type="match status" value="1"/>
</dbReference>
<evidence type="ECO:0000256" key="3">
    <source>
        <dbReference type="ARBA" id="ARBA00022553"/>
    </source>
</evidence>
<dbReference type="GO" id="GO:0010976">
    <property type="term" value="P:positive regulation of neuron projection development"/>
    <property type="evidence" value="ECO:0007669"/>
    <property type="project" value="TreeGrafter"/>
</dbReference>
<comment type="caution">
    <text evidence="16">The sequence shown here is derived from an EMBL/GenBank/DDBJ whole genome shotgun (WGS) entry which is preliminary data.</text>
</comment>
<evidence type="ECO:0000256" key="4">
    <source>
        <dbReference type="ARBA" id="ARBA00022679"/>
    </source>
</evidence>
<evidence type="ECO:0000313" key="16">
    <source>
        <dbReference type="EMBL" id="NXQ32032.1"/>
    </source>
</evidence>
<evidence type="ECO:0000313" key="17">
    <source>
        <dbReference type="Proteomes" id="UP000571582"/>
    </source>
</evidence>
<feature type="domain" description="Protein kinase" evidence="15">
    <location>
        <begin position="1"/>
        <end position="270"/>
    </location>
</feature>
<dbReference type="PROSITE" id="PS50011">
    <property type="entry name" value="PROTEIN_KINASE_DOM"/>
    <property type="match status" value="1"/>
</dbReference>
<dbReference type="PROSITE" id="PS00109">
    <property type="entry name" value="PROTEIN_KINASE_TYR"/>
    <property type="match status" value="1"/>
</dbReference>
<evidence type="ECO:0000256" key="1">
    <source>
        <dbReference type="ARBA" id="ARBA00004167"/>
    </source>
</evidence>
<keyword evidence="14" id="KW-0325">Glycoprotein</keyword>
<dbReference type="EC" id="2.7.10.1" evidence="2"/>
<gene>
    <name evidence="16" type="primary">Ryk</name>
    <name evidence="16" type="ORF">ALACHE_R01446</name>
</gene>
<keyword evidence="5" id="KW-0812">Transmembrane</keyword>
<evidence type="ECO:0000256" key="5">
    <source>
        <dbReference type="ARBA" id="ARBA00022692"/>
    </source>
</evidence>
<keyword evidence="17" id="KW-1185">Reference proteome</keyword>
<reference evidence="16 17" key="1">
    <citation type="submission" date="2019-09" db="EMBL/GenBank/DDBJ databases">
        <title>Bird 10,000 Genomes (B10K) Project - Family phase.</title>
        <authorList>
            <person name="Zhang G."/>
        </authorList>
    </citation>
    <scope>NUCLEOTIDE SEQUENCE [LARGE SCALE GENOMIC DNA]</scope>
    <source>
        <strain evidence="16">B10K-DU-001-15</strain>
        <tissue evidence="16">Muscle</tissue>
    </source>
</reference>
<dbReference type="GO" id="GO:0005524">
    <property type="term" value="F:ATP binding"/>
    <property type="evidence" value="ECO:0007669"/>
    <property type="project" value="UniProtKB-KW"/>
</dbReference>
<dbReference type="PIRSF" id="PIRSF000654">
    <property type="entry name" value="Integrin-linked_kinase"/>
    <property type="match status" value="1"/>
</dbReference>
<keyword evidence="13" id="KW-0675">Receptor</keyword>
<dbReference type="InterPro" id="IPR008266">
    <property type="entry name" value="Tyr_kinase_AS"/>
</dbReference>
<evidence type="ECO:0000256" key="8">
    <source>
        <dbReference type="ARBA" id="ARBA00022777"/>
    </source>
</evidence>
<organism evidence="16 17">
    <name type="scientific">Alaudala cheleensis</name>
    <name type="common">Asian short-toed lark</name>
    <dbReference type="NCBI Taxonomy" id="670337"/>
    <lineage>
        <taxon>Eukaryota</taxon>
        <taxon>Metazoa</taxon>
        <taxon>Chordata</taxon>
        <taxon>Craniata</taxon>
        <taxon>Vertebrata</taxon>
        <taxon>Euteleostomi</taxon>
        <taxon>Archelosauria</taxon>
        <taxon>Archosauria</taxon>
        <taxon>Dinosauria</taxon>
        <taxon>Saurischia</taxon>
        <taxon>Theropoda</taxon>
        <taxon>Coelurosauria</taxon>
        <taxon>Aves</taxon>
        <taxon>Neognathae</taxon>
        <taxon>Neoaves</taxon>
        <taxon>Telluraves</taxon>
        <taxon>Australaves</taxon>
        <taxon>Passeriformes</taxon>
        <taxon>Sylvioidea</taxon>
        <taxon>Alaudidae</taxon>
        <taxon>Alaudala</taxon>
    </lineage>
</organism>
<comment type="subcellular location">
    <subcellularLocation>
        <location evidence="1">Membrane</location>
        <topology evidence="1">Single-pass membrane protein</topology>
    </subcellularLocation>
</comment>
<keyword evidence="9" id="KW-0067">ATP-binding</keyword>
<keyword evidence="4" id="KW-0808">Transferase</keyword>
<dbReference type="InterPro" id="IPR050122">
    <property type="entry name" value="RTK"/>
</dbReference>
<dbReference type="GO" id="GO:0007409">
    <property type="term" value="P:axonogenesis"/>
    <property type="evidence" value="ECO:0007669"/>
    <property type="project" value="TreeGrafter"/>
</dbReference>
<keyword evidence="3" id="KW-0597">Phosphoprotein</keyword>
<evidence type="ECO:0000259" key="15">
    <source>
        <dbReference type="PROSITE" id="PS50011"/>
    </source>
</evidence>
<dbReference type="Gene3D" id="3.30.200.20">
    <property type="entry name" value="Phosphorylase Kinase, domain 1"/>
    <property type="match status" value="1"/>
</dbReference>
<keyword evidence="10" id="KW-1133">Transmembrane helix</keyword>
<dbReference type="Proteomes" id="UP000571582">
    <property type="component" value="Unassembled WGS sequence"/>
</dbReference>
<evidence type="ECO:0000256" key="9">
    <source>
        <dbReference type="ARBA" id="ARBA00022840"/>
    </source>
</evidence>
<dbReference type="PRINTS" id="PR00109">
    <property type="entry name" value="TYRKINASE"/>
</dbReference>
<dbReference type="InterPro" id="IPR011009">
    <property type="entry name" value="Kinase-like_dom_sf"/>
</dbReference>
<dbReference type="AlphaFoldDB" id="A0A7L2C469"/>
<dbReference type="InterPro" id="IPR000719">
    <property type="entry name" value="Prot_kinase_dom"/>
</dbReference>
<dbReference type="Pfam" id="PF07714">
    <property type="entry name" value="PK_Tyr_Ser-Thr"/>
    <property type="match status" value="1"/>
</dbReference>
<dbReference type="Gene3D" id="1.10.510.10">
    <property type="entry name" value="Transferase(Phosphotransferase) domain 1"/>
    <property type="match status" value="1"/>
</dbReference>
<evidence type="ECO:0000256" key="7">
    <source>
        <dbReference type="ARBA" id="ARBA00022741"/>
    </source>
</evidence>
<accession>A0A7L2C469</accession>
<dbReference type="EMBL" id="VWYE01018943">
    <property type="protein sequence ID" value="NXQ32032.1"/>
    <property type="molecule type" value="Genomic_DNA"/>
</dbReference>
<keyword evidence="8 16" id="KW-0418">Kinase</keyword>
<proteinExistence type="predicted"/>
<dbReference type="GO" id="GO:0043235">
    <property type="term" value="C:receptor complex"/>
    <property type="evidence" value="ECO:0007669"/>
    <property type="project" value="TreeGrafter"/>
</dbReference>
<protein>
    <recommendedName>
        <fullName evidence="2">receptor protein-tyrosine kinase</fullName>
        <ecNumber evidence="2">2.7.10.1</ecNumber>
    </recommendedName>
</protein>
<feature type="non-terminal residue" evidence="16">
    <location>
        <position position="274"/>
    </location>
</feature>
<dbReference type="GO" id="GO:0005886">
    <property type="term" value="C:plasma membrane"/>
    <property type="evidence" value="ECO:0007669"/>
    <property type="project" value="TreeGrafter"/>
</dbReference>
<dbReference type="FunFam" id="1.10.510.10:FF:000165">
    <property type="entry name" value="Tyrosine-protein kinase RYK"/>
    <property type="match status" value="1"/>
</dbReference>
<evidence type="ECO:0000256" key="2">
    <source>
        <dbReference type="ARBA" id="ARBA00011902"/>
    </source>
</evidence>
<sequence length="274" mass="31220">DVLFPGTFGRIFHGILIEEKDPSKEKQVFVKTVKDQASEVQVTMMLTESCKLRGLHHRNLLPITHVCIEEGEKPMVLLPYMNWGNLKLFLRQCKLVEANNPQAISQQDLVHMAIQIACGMSYLARREVIHKDLAARNCVIDEALQVKITDNALSRDLFPMDYHCLGDNENRPVRWMALESLVNNEFSSASDVWAFGVTLWELMTLGQTPYVDIDPFEMAAYLKDGYRIAQPINCPDELFAVMACCWALDPEERPKFQQLVQCLTEFHAALGAYV</sequence>
<evidence type="ECO:0000256" key="11">
    <source>
        <dbReference type="ARBA" id="ARBA00023136"/>
    </source>
</evidence>
<evidence type="ECO:0000256" key="12">
    <source>
        <dbReference type="ARBA" id="ARBA00023137"/>
    </source>
</evidence>
<dbReference type="SUPFAM" id="SSF56112">
    <property type="entry name" value="Protein kinase-like (PK-like)"/>
    <property type="match status" value="1"/>
</dbReference>